<evidence type="ECO:0000256" key="1">
    <source>
        <dbReference type="SAM" id="MobiDB-lite"/>
    </source>
</evidence>
<evidence type="ECO:0000313" key="4">
    <source>
        <dbReference type="EMBL" id="MDT9593322.1"/>
    </source>
</evidence>
<dbReference type="InterPro" id="IPR013830">
    <property type="entry name" value="SGNH_hydro"/>
</dbReference>
<sequence>MTSPTPVALRRTALAGALLLALSACSGGSDDVSEPDLSPEVSTSTSDGADGGSGAEGPEVRTDDSDDFADQRYVAMGDSYTSAPGVAPVDNASGLCARSTINYPSLVQGAYGGSELADVSCSGATTADLLAPQTLGDGTTVPAQIDAVTPDTDVVTMSTGGNDFGAFALLAGSCSAGSCPDLTLESAQEGLAGIETDLAAAIRAVQERAPEARVLVVGYPQVAPATEGCDALPVTPEEVGLVRLLNSELANAQRRAAEAAGVEFVDLFAATEGHALCSEEPWINDDSPAAAPYHPLPPEQRAAAAALVELLDA</sequence>
<proteinExistence type="predicted"/>
<evidence type="ECO:0000259" key="3">
    <source>
        <dbReference type="Pfam" id="PF13472"/>
    </source>
</evidence>
<feature type="signal peptide" evidence="2">
    <location>
        <begin position="1"/>
        <end position="26"/>
    </location>
</feature>
<dbReference type="PANTHER" id="PTHR37981:SF1">
    <property type="entry name" value="SGNH HYDROLASE-TYPE ESTERASE DOMAIN-CONTAINING PROTEIN"/>
    <property type="match status" value="1"/>
</dbReference>
<feature type="domain" description="SGNH hydrolase-type esterase" evidence="3">
    <location>
        <begin position="75"/>
        <end position="295"/>
    </location>
</feature>
<reference evidence="4 5" key="1">
    <citation type="submission" date="2023-08" db="EMBL/GenBank/DDBJ databases">
        <title>Nocardioides seae sp. nov., a bacterium isolated from a soil.</title>
        <authorList>
            <person name="Wang X."/>
        </authorList>
    </citation>
    <scope>NUCLEOTIDE SEQUENCE [LARGE SCALE GENOMIC DNA]</scope>
    <source>
        <strain evidence="4 5">YZH12</strain>
    </source>
</reference>
<dbReference type="Gene3D" id="3.40.50.1110">
    <property type="entry name" value="SGNH hydrolase"/>
    <property type="match status" value="1"/>
</dbReference>
<dbReference type="InterPro" id="IPR037460">
    <property type="entry name" value="SEST-like"/>
</dbReference>
<evidence type="ECO:0000313" key="5">
    <source>
        <dbReference type="Proteomes" id="UP001268542"/>
    </source>
</evidence>
<feature type="chain" id="PRO_5046236168" evidence="2">
    <location>
        <begin position="27"/>
        <end position="313"/>
    </location>
</feature>
<dbReference type="PANTHER" id="PTHR37981">
    <property type="entry name" value="LIPASE 2"/>
    <property type="match status" value="1"/>
</dbReference>
<keyword evidence="2" id="KW-0732">Signal</keyword>
<dbReference type="Pfam" id="PF13472">
    <property type="entry name" value="Lipase_GDSL_2"/>
    <property type="match status" value="1"/>
</dbReference>
<feature type="region of interest" description="Disordered" evidence="1">
    <location>
        <begin position="26"/>
        <end position="65"/>
    </location>
</feature>
<dbReference type="EC" id="3.1.-.-" evidence="4"/>
<dbReference type="SUPFAM" id="SSF52266">
    <property type="entry name" value="SGNH hydrolase"/>
    <property type="match status" value="1"/>
</dbReference>
<keyword evidence="5" id="KW-1185">Reference proteome</keyword>
<dbReference type="InterPro" id="IPR036514">
    <property type="entry name" value="SGNH_hydro_sf"/>
</dbReference>
<dbReference type="GO" id="GO:0016787">
    <property type="term" value="F:hydrolase activity"/>
    <property type="evidence" value="ECO:0007669"/>
    <property type="project" value="UniProtKB-KW"/>
</dbReference>
<keyword evidence="4" id="KW-0378">Hydrolase</keyword>
<name>A0ABU3PWV8_9ACTN</name>
<comment type="caution">
    <text evidence="4">The sequence shown here is derived from an EMBL/GenBank/DDBJ whole genome shotgun (WGS) entry which is preliminary data.</text>
</comment>
<gene>
    <name evidence="4" type="ORF">RDV89_09605</name>
</gene>
<protein>
    <submittedName>
        <fullName evidence="4">SGNH/GDSL hydrolase family protein</fullName>
        <ecNumber evidence="4">3.1.-.-</ecNumber>
    </submittedName>
</protein>
<organism evidence="4 5">
    <name type="scientific">Nocardioides imazamoxiresistens</name>
    <dbReference type="NCBI Taxonomy" id="3231893"/>
    <lineage>
        <taxon>Bacteria</taxon>
        <taxon>Bacillati</taxon>
        <taxon>Actinomycetota</taxon>
        <taxon>Actinomycetes</taxon>
        <taxon>Propionibacteriales</taxon>
        <taxon>Nocardioidaceae</taxon>
        <taxon>Nocardioides</taxon>
    </lineage>
</organism>
<dbReference type="CDD" id="cd01823">
    <property type="entry name" value="SEST_like"/>
    <property type="match status" value="1"/>
</dbReference>
<dbReference type="Proteomes" id="UP001268542">
    <property type="component" value="Unassembled WGS sequence"/>
</dbReference>
<evidence type="ECO:0000256" key="2">
    <source>
        <dbReference type="SAM" id="SignalP"/>
    </source>
</evidence>
<accession>A0ABU3PWV8</accession>
<dbReference type="RefSeq" id="WP_315732794.1">
    <property type="nucleotide sequence ID" value="NZ_JAVYII010000004.1"/>
</dbReference>
<dbReference type="EMBL" id="JAVYII010000004">
    <property type="protein sequence ID" value="MDT9593322.1"/>
    <property type="molecule type" value="Genomic_DNA"/>
</dbReference>